<evidence type="ECO:0000256" key="4">
    <source>
        <dbReference type="SAM" id="Coils"/>
    </source>
</evidence>
<evidence type="ECO:0000259" key="6">
    <source>
        <dbReference type="PROSITE" id="PS50067"/>
    </source>
</evidence>
<dbReference type="OrthoDB" id="3176171at2759"/>
<comment type="caution">
    <text evidence="3">Lacks conserved residue(s) required for the propagation of feature annotation.</text>
</comment>
<dbReference type="GO" id="GO:0005524">
    <property type="term" value="F:ATP binding"/>
    <property type="evidence" value="ECO:0007669"/>
    <property type="project" value="InterPro"/>
</dbReference>
<protein>
    <recommendedName>
        <fullName evidence="6">Kinesin motor domain-containing protein</fullName>
    </recommendedName>
</protein>
<dbReference type="GO" id="GO:0007018">
    <property type="term" value="P:microtubule-based movement"/>
    <property type="evidence" value="ECO:0007669"/>
    <property type="project" value="InterPro"/>
</dbReference>
<dbReference type="SUPFAM" id="SSF52540">
    <property type="entry name" value="P-loop containing nucleoside triphosphate hydrolases"/>
    <property type="match status" value="1"/>
</dbReference>
<dbReference type="InterPro" id="IPR027640">
    <property type="entry name" value="Kinesin-like_fam"/>
</dbReference>
<dbReference type="PROSITE" id="PS50067">
    <property type="entry name" value="KINESIN_MOTOR_2"/>
    <property type="match status" value="1"/>
</dbReference>
<dbReference type="EMBL" id="MBFS01000491">
    <property type="protein sequence ID" value="PVV02370.1"/>
    <property type="molecule type" value="Genomic_DNA"/>
</dbReference>
<dbReference type="SMART" id="SM00129">
    <property type="entry name" value="KISc"/>
    <property type="match status" value="1"/>
</dbReference>
<evidence type="ECO:0000256" key="5">
    <source>
        <dbReference type="SAM" id="MobiDB-lite"/>
    </source>
</evidence>
<feature type="coiled-coil region" evidence="4">
    <location>
        <begin position="590"/>
        <end position="620"/>
    </location>
</feature>
<dbReference type="InterPro" id="IPR036961">
    <property type="entry name" value="Kinesin_motor_dom_sf"/>
</dbReference>
<dbReference type="InterPro" id="IPR027417">
    <property type="entry name" value="P-loop_NTPase"/>
</dbReference>
<feature type="domain" description="Kinesin motor" evidence="6">
    <location>
        <begin position="4"/>
        <end position="236"/>
    </location>
</feature>
<keyword evidence="1 4" id="KW-0175">Coiled coil</keyword>
<evidence type="ECO:0000313" key="7">
    <source>
        <dbReference type="EMBL" id="PVV02370.1"/>
    </source>
</evidence>
<dbReference type="Proteomes" id="UP000245609">
    <property type="component" value="Unassembled WGS sequence"/>
</dbReference>
<organism evidence="7 8">
    <name type="scientific">Smittium megazygosporum</name>
    <dbReference type="NCBI Taxonomy" id="133381"/>
    <lineage>
        <taxon>Eukaryota</taxon>
        <taxon>Fungi</taxon>
        <taxon>Fungi incertae sedis</taxon>
        <taxon>Zoopagomycota</taxon>
        <taxon>Kickxellomycotina</taxon>
        <taxon>Harpellomycetes</taxon>
        <taxon>Harpellales</taxon>
        <taxon>Legeriomycetaceae</taxon>
        <taxon>Smittium</taxon>
    </lineage>
</organism>
<dbReference type="AlphaFoldDB" id="A0A2T9ZCU4"/>
<proteinExistence type="inferred from homology"/>
<dbReference type="STRING" id="133381.A0A2T9ZCU4"/>
<accession>A0A2T9ZCU4</accession>
<reference evidence="7 8" key="1">
    <citation type="journal article" date="2018" name="MBio">
        <title>Comparative Genomics Reveals the Core Gene Toolbox for the Fungus-Insect Symbiosis.</title>
        <authorList>
            <person name="Wang Y."/>
            <person name="Stata M."/>
            <person name="Wang W."/>
            <person name="Stajich J.E."/>
            <person name="White M.M."/>
            <person name="Moncalvo J.M."/>
        </authorList>
    </citation>
    <scope>NUCLEOTIDE SEQUENCE [LARGE SCALE GENOMIC DNA]</scope>
    <source>
        <strain evidence="7 8">SC-DP-2</strain>
    </source>
</reference>
<keyword evidence="2" id="KW-0505">Motor protein</keyword>
<sequence>MKDNTSFIVRICPLTENDSITNHDAEQSLVPWDVSGNSISQKFVDLRDNQNLTYTFDKVFDHQAKTIDIYNDTVTMIVDSTLDGVNGAITACGQTLNEKNHTMYGKKTEFGIAQLAIKRIFERADKATNRNFIVRLSHYEIEADKINNLLDLNKGLFQAPKDSKNMFFLGNPTENLIINEYQTEISLKLVNKQDKKESKSHDLLQVVIESYDYIDATSENEERPSNNNIRKLSRISETKESCLSFLVLAENEELGYISQVLKACKGKNKANESDTFESDPQKHPEIKLSAKPPRFEESYLFDTVWKSLVPGVNSAYIFLWFESDQGVMIKECESIKQDLEKAKNSGEKEESYKLLMIDECVEDCKVHTEQIDLKRVISSEEIDPLRDITKIKKSLPDELELKNNRIKHLENEVETLNRSTVSFKNELTEVTKFYTQTKINSKEKYDHLIEESNKKRFELKDQIKKTEKVLNQVTNQKNKFLRNGFALNDRVKFLESSMNLLTGNTMRTEADCLQSEDSVANPNFSDRFQNLETEFKTLTDFPFGNTKGLKTETSKYENKRKEESVLFEIDNIKEYLATLVEKNSNYKNIFRLNRAKNDKLEESLEEIQRELEEAKSKNCELLGNSNNSKRRKRVAFELNSTSNSKENGFMGYESINPNDTSQKELDFVADMEEVVNQKSKKTRKDSATSSQSAQKPILWASTKMPLKGILKKPKLEIQQKIRTKEKGIAEEESVKVRRRRRVELRQKILEMFEQQNSDEKLDASSKIIIETRISEHTANKDSKNEESLASTVIAQCSITVEQSKQQRADEQEVRIRKKRANVDQPTDEISAAVELIQKAKRKYTQSSEAEQSQILNLTLVLTSKSQRAAKVLQLFKLFEMRLTIKIIGIIENYKLLNLVNFKRSTGDEEGYKEMKE</sequence>
<dbReference type="Pfam" id="PF00225">
    <property type="entry name" value="Kinesin"/>
    <property type="match status" value="1"/>
</dbReference>
<feature type="region of interest" description="Disordered" evidence="5">
    <location>
        <begin position="676"/>
        <end position="695"/>
    </location>
</feature>
<evidence type="ECO:0000313" key="8">
    <source>
        <dbReference type="Proteomes" id="UP000245609"/>
    </source>
</evidence>
<keyword evidence="8" id="KW-1185">Reference proteome</keyword>
<gene>
    <name evidence="7" type="ORF">BB560_003173</name>
</gene>
<feature type="coiled-coil region" evidence="4">
    <location>
        <begin position="392"/>
        <end position="483"/>
    </location>
</feature>
<evidence type="ECO:0000256" key="2">
    <source>
        <dbReference type="ARBA" id="ARBA00023175"/>
    </source>
</evidence>
<comment type="similarity">
    <text evidence="3">Belongs to the TRAFAC class myosin-kinesin ATPase superfamily. Kinesin family.</text>
</comment>
<dbReference type="PANTHER" id="PTHR47968:SF75">
    <property type="entry name" value="CENTROMERE-ASSOCIATED PROTEIN E"/>
    <property type="match status" value="1"/>
</dbReference>
<dbReference type="PANTHER" id="PTHR47968">
    <property type="entry name" value="CENTROMERE PROTEIN E"/>
    <property type="match status" value="1"/>
</dbReference>
<dbReference type="InterPro" id="IPR001752">
    <property type="entry name" value="Kinesin_motor_dom"/>
</dbReference>
<dbReference type="GO" id="GO:0003777">
    <property type="term" value="F:microtubule motor activity"/>
    <property type="evidence" value="ECO:0007669"/>
    <property type="project" value="InterPro"/>
</dbReference>
<evidence type="ECO:0000256" key="1">
    <source>
        <dbReference type="ARBA" id="ARBA00023054"/>
    </source>
</evidence>
<dbReference type="GO" id="GO:0008017">
    <property type="term" value="F:microtubule binding"/>
    <property type="evidence" value="ECO:0007669"/>
    <property type="project" value="InterPro"/>
</dbReference>
<name>A0A2T9ZCU4_9FUNG</name>
<comment type="caution">
    <text evidence="7">The sequence shown here is derived from an EMBL/GenBank/DDBJ whole genome shotgun (WGS) entry which is preliminary data.</text>
</comment>
<evidence type="ECO:0000256" key="3">
    <source>
        <dbReference type="PROSITE-ProRule" id="PRU00283"/>
    </source>
</evidence>
<dbReference type="Gene3D" id="3.40.850.10">
    <property type="entry name" value="Kinesin motor domain"/>
    <property type="match status" value="1"/>
</dbReference>